<dbReference type="Pfam" id="PF08240">
    <property type="entry name" value="ADH_N"/>
    <property type="match status" value="1"/>
</dbReference>
<dbReference type="PANTHER" id="PTHR45348:SF1">
    <property type="entry name" value="TRANS-ENOYL REDUCTASE STHE"/>
    <property type="match status" value="1"/>
</dbReference>
<evidence type="ECO:0000313" key="8">
    <source>
        <dbReference type="EMBL" id="AUW31410.1"/>
    </source>
</evidence>
<dbReference type="AlphaFoldDB" id="A0A1Z1C4J2"/>
<reference evidence="7" key="1">
    <citation type="submission" date="2016-05" db="EMBL/GenBank/DDBJ databases">
        <title>Lichen genome sequencing reveals its rich biosynthetic potential.</title>
        <authorList>
            <person name="Bertrand R.L."/>
            <person name="Abdel-Hameed M."/>
            <person name="Sorensen J.L."/>
        </authorList>
    </citation>
    <scope>NUCLEOTIDE SEQUENCE</scope>
</reference>
<dbReference type="GO" id="GO:0016651">
    <property type="term" value="F:oxidoreductase activity, acting on NAD(P)H"/>
    <property type="evidence" value="ECO:0007669"/>
    <property type="project" value="InterPro"/>
</dbReference>
<comment type="similarity">
    <text evidence="1">Belongs to the zinc-containing alcohol dehydrogenase family.</text>
</comment>
<dbReference type="Gene3D" id="3.90.180.10">
    <property type="entry name" value="Medium-chain alcohol dehydrogenases, catalytic domain"/>
    <property type="match status" value="1"/>
</dbReference>
<dbReference type="PANTHER" id="PTHR45348">
    <property type="entry name" value="HYPOTHETICAL OXIDOREDUCTASE (EUROFUNG)"/>
    <property type="match status" value="1"/>
</dbReference>
<evidence type="ECO:0000256" key="4">
    <source>
        <dbReference type="ARBA" id="ARBA00022857"/>
    </source>
</evidence>
<evidence type="ECO:0000256" key="3">
    <source>
        <dbReference type="ARBA" id="ARBA00022741"/>
    </source>
</evidence>
<dbReference type="SUPFAM" id="SSF51735">
    <property type="entry name" value="NAD(P)-binding Rossmann-fold domains"/>
    <property type="match status" value="1"/>
</dbReference>
<evidence type="ECO:0000256" key="2">
    <source>
        <dbReference type="ARBA" id="ARBA00011245"/>
    </source>
</evidence>
<dbReference type="InterPro" id="IPR020843">
    <property type="entry name" value="ER"/>
</dbReference>
<dbReference type="InterPro" id="IPR011032">
    <property type="entry name" value="GroES-like_sf"/>
</dbReference>
<protein>
    <submittedName>
        <fullName evidence="8">Putative dehydrogenase</fullName>
    </submittedName>
    <submittedName>
        <fullName evidence="7">Putative zinc-binding dehydrogenase</fullName>
    </submittedName>
</protein>
<dbReference type="InterPro" id="IPR013154">
    <property type="entry name" value="ADH-like_N"/>
</dbReference>
<dbReference type="SMART" id="SM00829">
    <property type="entry name" value="PKS_ER"/>
    <property type="match status" value="1"/>
</dbReference>
<dbReference type="SUPFAM" id="SSF50129">
    <property type="entry name" value="GroES-like"/>
    <property type="match status" value="1"/>
</dbReference>
<dbReference type="InterPro" id="IPR047122">
    <property type="entry name" value="Trans-enoyl_RdTase-like"/>
</dbReference>
<dbReference type="Gene3D" id="3.40.50.720">
    <property type="entry name" value="NAD(P)-binding Rossmann-like Domain"/>
    <property type="match status" value="1"/>
</dbReference>
<dbReference type="GO" id="GO:0000166">
    <property type="term" value="F:nucleotide binding"/>
    <property type="evidence" value="ECO:0007669"/>
    <property type="project" value="UniProtKB-KW"/>
</dbReference>
<dbReference type="InterPro" id="IPR013149">
    <property type="entry name" value="ADH-like_C"/>
</dbReference>
<organism evidence="7">
    <name type="scientific">Cladonia uncialis subsp. uncialis</name>
    <dbReference type="NCBI Taxonomy" id="180999"/>
    <lineage>
        <taxon>Eukaryota</taxon>
        <taxon>Fungi</taxon>
        <taxon>Dikarya</taxon>
        <taxon>Ascomycota</taxon>
        <taxon>Pezizomycotina</taxon>
        <taxon>Lecanoromycetes</taxon>
        <taxon>OSLEUM clade</taxon>
        <taxon>Lecanoromycetidae</taxon>
        <taxon>Lecanorales</taxon>
        <taxon>Lecanorineae</taxon>
        <taxon>Cladoniaceae</taxon>
        <taxon>Cladonia</taxon>
    </lineage>
</organism>
<dbReference type="EMBL" id="MG777513">
    <property type="protein sequence ID" value="AUW31410.1"/>
    <property type="molecule type" value="Genomic_DNA"/>
</dbReference>
<comment type="subunit">
    <text evidence="2">Monomer.</text>
</comment>
<sequence>MTLPRAQTAVIQSKIPSRSSGLPLLVSHTRPVIELPSPHHVLVRVLAVGINPTDYKMITHFYMEGNIVGCDFCGIIETAGSFARFSPGDRVCGAEFPYRPDNPRNGAFSQYMVVDSRHMLSIPNDWSDTQGGALGAIGWGTACLAISDPEALNLPGLPSKPVEKSIPVLVYGGATATGIMAIQMLKQSGYSPIAVCSSKSAPLVMKHGATGTASYTSADCVEQIRALADGTPIKHALDCITDAESAAICYGALSRVGGRYACLEDCPESWRSRRAVKVKVVMGYEGEGYDVDVGHPVYSRKANLELHAIASLWANEVQSLLDQGLITTQQIREVPGQFNGIIKALEMLQSGEVKGEKLVVKVSA</sequence>
<evidence type="ECO:0000256" key="5">
    <source>
        <dbReference type="ARBA" id="ARBA00023002"/>
    </source>
</evidence>
<keyword evidence="5" id="KW-0560">Oxidoreductase</keyword>
<evidence type="ECO:0000259" key="6">
    <source>
        <dbReference type="SMART" id="SM00829"/>
    </source>
</evidence>
<dbReference type="InterPro" id="IPR036291">
    <property type="entry name" value="NAD(P)-bd_dom_sf"/>
</dbReference>
<feature type="domain" description="Enoyl reductase (ER)" evidence="6">
    <location>
        <begin position="21"/>
        <end position="360"/>
    </location>
</feature>
<accession>A0A1Z1C4J2</accession>
<dbReference type="CDD" id="cd08249">
    <property type="entry name" value="enoyl_reductase_like"/>
    <property type="match status" value="1"/>
</dbReference>
<name>A0A1Z1C4J2_CLAUC</name>
<keyword evidence="3" id="KW-0547">Nucleotide-binding</keyword>
<evidence type="ECO:0000256" key="1">
    <source>
        <dbReference type="ARBA" id="ARBA00008072"/>
    </source>
</evidence>
<reference evidence="8" key="2">
    <citation type="submission" date="2017-12" db="EMBL/GenBank/DDBJ databases">
        <title>Genome Sequencing Reveals a Rich Biosynthetic Potential.</title>
        <authorList>
            <person name="Bertrand R.L."/>
            <person name="Abdel-Hameed M.E."/>
            <person name="Sorensen J.L."/>
        </authorList>
    </citation>
    <scope>NUCLEOTIDE SEQUENCE</scope>
</reference>
<proteinExistence type="inferred from homology"/>
<keyword evidence="4" id="KW-0521">NADP</keyword>
<dbReference type="EMBL" id="KX264266">
    <property type="protein sequence ID" value="ANM86500.1"/>
    <property type="molecule type" value="Genomic_DNA"/>
</dbReference>
<evidence type="ECO:0000313" key="7">
    <source>
        <dbReference type="EMBL" id="ANM86500.1"/>
    </source>
</evidence>
<dbReference type="Pfam" id="PF00107">
    <property type="entry name" value="ADH_zinc_N"/>
    <property type="match status" value="1"/>
</dbReference>